<reference evidence="1" key="1">
    <citation type="submission" date="2022-09" db="EMBL/GenBank/DDBJ databases">
        <title>A Global Phylogenomic Analysis of the Shiitake Genus Lentinula.</title>
        <authorList>
            <consortium name="DOE Joint Genome Institute"/>
            <person name="Sierra-Patev S."/>
            <person name="Min B."/>
            <person name="Naranjo-Ortiz M."/>
            <person name="Looney B."/>
            <person name="Konkel Z."/>
            <person name="Slot J.C."/>
            <person name="Sakamoto Y."/>
            <person name="Steenwyk J.L."/>
            <person name="Rokas A."/>
            <person name="Carro J."/>
            <person name="Camarero S."/>
            <person name="Ferreira P."/>
            <person name="Molpeceres G."/>
            <person name="Ruiz-Duenas F.J."/>
            <person name="Serrano A."/>
            <person name="Henrissat B."/>
            <person name="Drula E."/>
            <person name="Hughes K.W."/>
            <person name="Mata J.L."/>
            <person name="Ishikawa N.K."/>
            <person name="Vargas-Isla R."/>
            <person name="Ushijima S."/>
            <person name="Smith C.A."/>
            <person name="Ahrendt S."/>
            <person name="Andreopoulos W."/>
            <person name="He G."/>
            <person name="Labutti K."/>
            <person name="Lipzen A."/>
            <person name="Ng V."/>
            <person name="Riley R."/>
            <person name="Sandor L."/>
            <person name="Barry K."/>
            <person name="Martinez A.T."/>
            <person name="Xiao Y."/>
            <person name="Gibbons J.G."/>
            <person name="Terashima K."/>
            <person name="Grigoriev I.V."/>
            <person name="Hibbett D.S."/>
        </authorList>
    </citation>
    <scope>NUCLEOTIDE SEQUENCE</scope>
    <source>
        <strain evidence="1">TMI1499</strain>
    </source>
</reference>
<name>A0ACC1U081_9AGAR</name>
<dbReference type="EMBL" id="MU795103">
    <property type="protein sequence ID" value="KAJ3810415.1"/>
    <property type="molecule type" value="Genomic_DNA"/>
</dbReference>
<evidence type="ECO:0000313" key="2">
    <source>
        <dbReference type="Proteomes" id="UP001163835"/>
    </source>
</evidence>
<organism evidence="1 2">
    <name type="scientific">Lentinula aff. lateritia</name>
    <dbReference type="NCBI Taxonomy" id="2804960"/>
    <lineage>
        <taxon>Eukaryota</taxon>
        <taxon>Fungi</taxon>
        <taxon>Dikarya</taxon>
        <taxon>Basidiomycota</taxon>
        <taxon>Agaricomycotina</taxon>
        <taxon>Agaricomycetes</taxon>
        <taxon>Agaricomycetidae</taxon>
        <taxon>Agaricales</taxon>
        <taxon>Marasmiineae</taxon>
        <taxon>Omphalotaceae</taxon>
        <taxon>Lentinula</taxon>
    </lineage>
</organism>
<protein>
    <submittedName>
        <fullName evidence="1">Uncharacterized protein</fullName>
    </submittedName>
</protein>
<sequence>MTMRKNTLLPFTFPLALLLLSSPPFLPSSLTPLTAMFWNWGDLGDAGDGGYSEMGGRLMIGIGIGIGIVETRRRRKDNAYVYVNVPEVVGGKIKVSRSRLFCEKRYTPLPRSELSESGYDLSFIALFTRITTPHQYSTRIVLYSNLKRIEVMRGVYHWHRRVWVGHDGGAV</sequence>
<keyword evidence="2" id="KW-1185">Reference proteome</keyword>
<proteinExistence type="predicted"/>
<accession>A0ACC1U081</accession>
<gene>
    <name evidence="1" type="ORF">F5876DRAFT_65640</name>
</gene>
<evidence type="ECO:0000313" key="1">
    <source>
        <dbReference type="EMBL" id="KAJ3810415.1"/>
    </source>
</evidence>
<comment type="caution">
    <text evidence="1">The sequence shown here is derived from an EMBL/GenBank/DDBJ whole genome shotgun (WGS) entry which is preliminary data.</text>
</comment>
<dbReference type="Proteomes" id="UP001163835">
    <property type="component" value="Unassembled WGS sequence"/>
</dbReference>